<evidence type="ECO:0000256" key="3">
    <source>
        <dbReference type="ARBA" id="ARBA00022605"/>
    </source>
</evidence>
<dbReference type="GO" id="GO:0006526">
    <property type="term" value="P:L-arginine biosynthetic process"/>
    <property type="evidence" value="ECO:0007669"/>
    <property type="project" value="UniProtKB-UniRule"/>
</dbReference>
<dbReference type="Gene3D" id="3.40.640.10">
    <property type="entry name" value="Type I PLP-dependent aspartate aminotransferase-like (Major domain)"/>
    <property type="match status" value="1"/>
</dbReference>
<feature type="compositionally biased region" description="Basic and acidic residues" evidence="7">
    <location>
        <begin position="418"/>
        <end position="431"/>
    </location>
</feature>
<feature type="binding site" evidence="6">
    <location>
        <position position="292"/>
    </location>
    <ligand>
        <name>pyridoxal 5'-phosphate</name>
        <dbReference type="ChEBI" id="CHEBI:597326"/>
    </ligand>
</feature>
<evidence type="ECO:0000256" key="4">
    <source>
        <dbReference type="ARBA" id="ARBA00022679"/>
    </source>
</evidence>
<dbReference type="InterPro" id="IPR005814">
    <property type="entry name" value="Aminotrans_3"/>
</dbReference>
<dbReference type="InterPro" id="IPR015422">
    <property type="entry name" value="PyrdxlP-dep_Trfase_small"/>
</dbReference>
<comment type="miscellaneous">
    <text evidence="6">May also have succinyldiaminopimelate aminotransferase activity, thus carrying out the corresponding step in lysine biosynthesis.</text>
</comment>
<comment type="caution">
    <text evidence="8">The sequence shown here is derived from an EMBL/GenBank/DDBJ whole genome shotgun (WGS) entry which is preliminary data.</text>
</comment>
<dbReference type="EC" id="2.6.1.11" evidence="6"/>
<proteinExistence type="inferred from homology"/>
<gene>
    <name evidence="6" type="primary">argD</name>
    <name evidence="8" type="ORF">DLJ54_03695</name>
</gene>
<dbReference type="HAMAP" id="MF_01107">
    <property type="entry name" value="ArgD_aminotrans_3"/>
    <property type="match status" value="1"/>
</dbReference>
<dbReference type="GO" id="GO:0030170">
    <property type="term" value="F:pyridoxal phosphate binding"/>
    <property type="evidence" value="ECO:0007669"/>
    <property type="project" value="InterPro"/>
</dbReference>
<protein>
    <recommendedName>
        <fullName evidence="6">Acetylornithine aminotransferase</fullName>
        <shortName evidence="6">ACOAT</shortName>
        <ecNumber evidence="6">2.6.1.11</ecNumber>
    </recommendedName>
</protein>
<keyword evidence="9" id="KW-1185">Reference proteome</keyword>
<evidence type="ECO:0000313" key="8">
    <source>
        <dbReference type="EMBL" id="RAV32350.1"/>
    </source>
</evidence>
<keyword evidence="5 6" id="KW-0663">Pyridoxal phosphate</keyword>
<dbReference type="InterPro" id="IPR015424">
    <property type="entry name" value="PyrdxlP-dep_Trfase"/>
</dbReference>
<dbReference type="InterPro" id="IPR050103">
    <property type="entry name" value="Class-III_PLP-dep_AT"/>
</dbReference>
<dbReference type="NCBIfam" id="NF002325">
    <property type="entry name" value="PRK01278.1"/>
    <property type="match status" value="1"/>
</dbReference>
<dbReference type="PIRSF" id="PIRSF000521">
    <property type="entry name" value="Transaminase_4ab_Lys_Orn"/>
    <property type="match status" value="1"/>
</dbReference>
<keyword evidence="1 6" id="KW-0055">Arginine biosynthesis</keyword>
<dbReference type="Pfam" id="PF00202">
    <property type="entry name" value="Aminotran_3"/>
    <property type="match status" value="1"/>
</dbReference>
<reference evidence="8 9" key="1">
    <citation type="journal article" date="2018" name="Syst. Appl. Microbiol.">
        <title>Corynebacterium heidelbergense sp. nov., isolated from the preen glands of Egyptian geese (Alopochen aegyptiacus).</title>
        <authorList>
            <person name="Braun M.S."/>
            <person name="Wang E."/>
            <person name="Zimmermann S."/>
            <person name="Wink M."/>
        </authorList>
    </citation>
    <scope>NUCLEOTIDE SEQUENCE [LARGE SCALE GENOMIC DNA]</scope>
    <source>
        <strain evidence="8 9">647</strain>
    </source>
</reference>
<dbReference type="InterPro" id="IPR049704">
    <property type="entry name" value="Aminotrans_3_PPA_site"/>
</dbReference>
<evidence type="ECO:0000256" key="7">
    <source>
        <dbReference type="SAM" id="MobiDB-lite"/>
    </source>
</evidence>
<comment type="catalytic activity">
    <reaction evidence="6">
        <text>N(2)-acetyl-L-ornithine + 2-oxoglutarate = N-acetyl-L-glutamate 5-semialdehyde + L-glutamate</text>
        <dbReference type="Rhea" id="RHEA:18049"/>
        <dbReference type="ChEBI" id="CHEBI:16810"/>
        <dbReference type="ChEBI" id="CHEBI:29123"/>
        <dbReference type="ChEBI" id="CHEBI:29985"/>
        <dbReference type="ChEBI" id="CHEBI:57805"/>
        <dbReference type="EC" id="2.6.1.11"/>
    </reaction>
</comment>
<dbReference type="EMBL" id="QHCV01000026">
    <property type="protein sequence ID" value="RAV32350.1"/>
    <property type="molecule type" value="Genomic_DNA"/>
</dbReference>
<feature type="binding site" evidence="6">
    <location>
        <position position="153"/>
    </location>
    <ligand>
        <name>N(2)-acetyl-L-ornithine</name>
        <dbReference type="ChEBI" id="CHEBI:57805"/>
    </ligand>
</feature>
<keyword evidence="4 6" id="KW-0808">Transferase</keyword>
<dbReference type="PANTHER" id="PTHR11986:SF79">
    <property type="entry name" value="ACETYLORNITHINE AMINOTRANSFERASE, MITOCHONDRIAL"/>
    <property type="match status" value="1"/>
</dbReference>
<dbReference type="InterPro" id="IPR015421">
    <property type="entry name" value="PyrdxlP-dep_Trfase_major"/>
</dbReference>
<feature type="binding site" evidence="6">
    <location>
        <position position="291"/>
    </location>
    <ligand>
        <name>N(2)-acetyl-L-ornithine</name>
        <dbReference type="ChEBI" id="CHEBI:57805"/>
    </ligand>
</feature>
<comment type="pathway">
    <text evidence="6">Amino-acid biosynthesis; L-arginine biosynthesis; N(2)-acetyl-L-ornithine from L-glutamate: step 4/4.</text>
</comment>
<evidence type="ECO:0000256" key="6">
    <source>
        <dbReference type="HAMAP-Rule" id="MF_01107"/>
    </source>
</evidence>
<dbReference type="UniPathway" id="UPA00068">
    <property type="reaction ID" value="UER00109"/>
</dbReference>
<organism evidence="8 9">
    <name type="scientific">Corynebacterium heidelbergense</name>
    <dbReference type="NCBI Taxonomy" id="2055947"/>
    <lineage>
        <taxon>Bacteria</taxon>
        <taxon>Bacillati</taxon>
        <taxon>Actinomycetota</taxon>
        <taxon>Actinomycetes</taxon>
        <taxon>Mycobacteriales</taxon>
        <taxon>Corynebacteriaceae</taxon>
        <taxon>Corynebacterium</taxon>
    </lineage>
</organism>
<dbReference type="PROSITE" id="PS00600">
    <property type="entry name" value="AA_TRANSFER_CLASS_3"/>
    <property type="match status" value="1"/>
</dbReference>
<feature type="binding site" evidence="6">
    <location>
        <position position="150"/>
    </location>
    <ligand>
        <name>pyridoxal 5'-phosphate</name>
        <dbReference type="ChEBI" id="CHEBI:597326"/>
    </ligand>
</feature>
<comment type="subcellular location">
    <subcellularLocation>
        <location evidence="6">Cytoplasm</location>
    </subcellularLocation>
</comment>
<comment type="cofactor">
    <cofactor evidence="6">
        <name>pyridoxal 5'-phosphate</name>
        <dbReference type="ChEBI" id="CHEBI:597326"/>
    </cofactor>
    <text evidence="6">Binds 1 pyridoxal phosphate per subunit.</text>
</comment>
<comment type="similarity">
    <text evidence="6">Belongs to the class-III pyridoxal-phosphate-dependent aminotransferase family. ArgD subfamily.</text>
</comment>
<name>A0A364V6Q8_9CORY</name>
<dbReference type="Gene3D" id="3.90.1150.10">
    <property type="entry name" value="Aspartate Aminotransferase, domain 1"/>
    <property type="match status" value="1"/>
</dbReference>
<feature type="modified residue" description="N6-(pyridoxal phosphate)lysine" evidence="6">
    <location>
        <position position="264"/>
    </location>
</feature>
<accession>A0A364V6Q8</accession>
<dbReference type="NCBIfam" id="NF002874">
    <property type="entry name" value="PRK03244.1"/>
    <property type="match status" value="1"/>
</dbReference>
<dbReference type="GO" id="GO:0005737">
    <property type="term" value="C:cytoplasm"/>
    <property type="evidence" value="ECO:0007669"/>
    <property type="project" value="UniProtKB-SubCell"/>
</dbReference>
<evidence type="ECO:0000313" key="9">
    <source>
        <dbReference type="Proteomes" id="UP000251577"/>
    </source>
</evidence>
<dbReference type="GO" id="GO:0003992">
    <property type="term" value="F:N2-acetyl-L-ornithine:2-oxoglutarate 5-aminotransferase activity"/>
    <property type="evidence" value="ECO:0007669"/>
    <property type="project" value="UniProtKB-UniRule"/>
</dbReference>
<keyword evidence="2 6" id="KW-0032">Aminotransferase</keyword>
<dbReference type="RefSeq" id="WP_113630479.1">
    <property type="nucleotide sequence ID" value="NZ_QHCV01000026.1"/>
</dbReference>
<sequence>MPEDNAGITATATDSWQQRWDTAVMGNYGTPQVELVRGQGSYVWDANSKRYLDFLSGIAVNALGHGHPAITEAVTTQMHTLGHTSNIFAHPGVIAVAEKLVGLVGEQDPTGRSHGSTVFFCNSGAEANEAAFKIARATGRTKILAAERGFHGRTMGALALTGQPDKRAPFAPMPAGVEFFPFGDIAAVRDMADEDTAAIFVESIQGETGIIPAPPGFLTQLRELCDELGILLVVDEVQAGMGRTGQWFGFQAEGIVPDVITMAKGLGGGLPIGACLATPRAQLLAKGMHGTTFGGNPVVCAAANAVIDTLKNEKVLDNVQRVGGYIAEALSDNPHVVEVRGRGLMLGVVLQGPLTVDPLDYGLLLNRPAPDVLRIVPPLNLSLAEAEEGVRAIEAMLRDTFGVASAPHPHGDGGNGEMGDHAADSNEPDHS</sequence>
<feature type="binding site" evidence="6">
    <location>
        <begin position="235"/>
        <end position="238"/>
    </location>
    <ligand>
        <name>pyridoxal 5'-phosphate</name>
        <dbReference type="ChEBI" id="CHEBI:597326"/>
    </ligand>
</feature>
<evidence type="ECO:0000256" key="1">
    <source>
        <dbReference type="ARBA" id="ARBA00022571"/>
    </source>
</evidence>
<dbReference type="AlphaFoldDB" id="A0A364V6Q8"/>
<evidence type="ECO:0000256" key="5">
    <source>
        <dbReference type="ARBA" id="ARBA00022898"/>
    </source>
</evidence>
<dbReference type="SUPFAM" id="SSF53383">
    <property type="entry name" value="PLP-dependent transferases"/>
    <property type="match status" value="1"/>
</dbReference>
<keyword evidence="6" id="KW-0963">Cytoplasm</keyword>
<dbReference type="Proteomes" id="UP000251577">
    <property type="component" value="Unassembled WGS sequence"/>
</dbReference>
<feature type="region of interest" description="Disordered" evidence="7">
    <location>
        <begin position="404"/>
        <end position="431"/>
    </location>
</feature>
<comment type="subunit">
    <text evidence="6">Homodimer.</text>
</comment>
<keyword evidence="3 6" id="KW-0028">Amino-acid biosynthesis</keyword>
<dbReference type="CDD" id="cd00610">
    <property type="entry name" value="OAT_like"/>
    <property type="match status" value="1"/>
</dbReference>
<dbReference type="InterPro" id="IPR004636">
    <property type="entry name" value="AcOrn/SuccOrn_fam"/>
</dbReference>
<feature type="binding site" evidence="6">
    <location>
        <begin position="124"/>
        <end position="125"/>
    </location>
    <ligand>
        <name>pyridoxal 5'-phosphate</name>
        <dbReference type="ChEBI" id="CHEBI:597326"/>
    </ligand>
</feature>
<dbReference type="FunFam" id="3.40.640.10:FF:000004">
    <property type="entry name" value="Acetylornithine aminotransferase"/>
    <property type="match status" value="1"/>
</dbReference>
<evidence type="ECO:0000256" key="2">
    <source>
        <dbReference type="ARBA" id="ARBA00022576"/>
    </source>
</evidence>
<dbReference type="PANTHER" id="PTHR11986">
    <property type="entry name" value="AMINOTRANSFERASE CLASS III"/>
    <property type="match status" value="1"/>
</dbReference>
<dbReference type="GO" id="GO:0042802">
    <property type="term" value="F:identical protein binding"/>
    <property type="evidence" value="ECO:0007669"/>
    <property type="project" value="TreeGrafter"/>
</dbReference>
<dbReference type="NCBIfam" id="TIGR00707">
    <property type="entry name" value="argD"/>
    <property type="match status" value="1"/>
</dbReference>